<dbReference type="Pfam" id="PF13549">
    <property type="entry name" value="ATP-grasp_5"/>
    <property type="match status" value="1"/>
</dbReference>
<dbReference type="Pfam" id="PF13302">
    <property type="entry name" value="Acetyltransf_3"/>
    <property type="match status" value="1"/>
</dbReference>
<dbReference type="RefSeq" id="WP_216966545.1">
    <property type="nucleotide sequence ID" value="NZ_JAHOPB010000003.1"/>
</dbReference>
<dbReference type="Proteomes" id="UP000727907">
    <property type="component" value="Unassembled WGS sequence"/>
</dbReference>
<dbReference type="SMART" id="SM00881">
    <property type="entry name" value="CoA_binding"/>
    <property type="match status" value="1"/>
</dbReference>
<feature type="domain" description="ATP-grasp" evidence="5">
    <location>
        <begin position="498"/>
        <end position="534"/>
    </location>
</feature>
<evidence type="ECO:0000259" key="6">
    <source>
        <dbReference type="PROSITE" id="PS51186"/>
    </source>
</evidence>
<dbReference type="Pfam" id="PF13380">
    <property type="entry name" value="CoA_binding_2"/>
    <property type="match status" value="1"/>
</dbReference>
<proteinExistence type="predicted"/>
<evidence type="ECO:0000256" key="3">
    <source>
        <dbReference type="ARBA" id="ARBA00022840"/>
    </source>
</evidence>
<keyword evidence="1 7" id="KW-0436">Ligase</keyword>
<dbReference type="GO" id="GO:0016874">
    <property type="term" value="F:ligase activity"/>
    <property type="evidence" value="ECO:0007669"/>
    <property type="project" value="UniProtKB-KW"/>
</dbReference>
<accession>A0ABS6IR91</accession>
<dbReference type="PROSITE" id="PS51186">
    <property type="entry name" value="GNAT"/>
    <property type="match status" value="1"/>
</dbReference>
<dbReference type="InterPro" id="IPR000182">
    <property type="entry name" value="GNAT_dom"/>
</dbReference>
<evidence type="ECO:0000256" key="1">
    <source>
        <dbReference type="ARBA" id="ARBA00022598"/>
    </source>
</evidence>
<dbReference type="InterPro" id="IPR011761">
    <property type="entry name" value="ATP-grasp"/>
</dbReference>
<dbReference type="PROSITE" id="PS50975">
    <property type="entry name" value="ATP_GRASP"/>
    <property type="match status" value="1"/>
</dbReference>
<protein>
    <submittedName>
        <fullName evidence="7">Bifunctional acetate--CoA ligase family protein/GNAT family N-acetyltransferase</fullName>
    </submittedName>
</protein>
<dbReference type="InterPro" id="IPR051538">
    <property type="entry name" value="Acyl-CoA_Synth/Transferase"/>
</dbReference>
<keyword evidence="8" id="KW-1185">Reference proteome</keyword>
<feature type="domain" description="N-acetyltransferase" evidence="6">
    <location>
        <begin position="738"/>
        <end position="891"/>
    </location>
</feature>
<sequence length="893" mass="94497">MSTRNLDSLMAPRSVVAIGASERPGSVGAAVTHNLLAGGFKGDIHLVNRKGGTIAGRTVFKRVSDLPEPADLAVIMTPAETIPALITALGQAGTHAAVVISAGPGSGPDAGAVNARWRQRLLNAAKPHLLRIIGPNCIGYAAPGLGLNASFGPTRLKGGRIAAVAQSGAVLAGLADWGVAQGIGFSHLISMGDMADVDFGDVLDMLARDLETRAVLMYVEGITQARKFMSAARGLARIKPVIVLKGGRHAAAAQATASHTGSMAGSAAVYDAAFARAGLVRVLGLGELFDAAETLGHSIAPRSERLAILTNGGGAGIIATDLLMDEGGELATLLPRTIGNLDKQMPRAWSRANPVDIVGDADGARYAAALNGLADDRGVGAVLAMNVPTALTSSVEVARAIVGAPGAKVVPVIGCWIGGPEAQAGRNVLHDAGIPAYDTPLRAVRGFMHLVEYRRGQRALQRTPPSVPEVRSDTDLVRAIVQGALAEKRSVLTEPEAKRVLAAYGIPVVPTEIVRDAAGAAAAAVRIGFPVAVKILSRDITHKTDVGGVALDLMSEQAVLDAVREMTGKVLVVANKARIDGFVVQPMIRRPHAVELILGAAEDAVFGPIILVGHGGVAAEVIDDKALALPPLDPVLAEDALSRTRVDRLLRGYRDRAPADRAAVGEVMIRLSQLIADVGEIAELDINPLLADADGVIALDARIVVQRLKKGPERAARFAIRPYPVELETEVEHRGEKLRLRPIRPDDEPMLRAFTRRMTPEDVRMRFFGPLREMSHELAARLTQIDYDREMAFLLLEGGKDLVGVGRLVADPDFQQAEFALTVASDRQGRGYGELLLRHVLIYGKTRGIKRVVGHVLRENSKMLDLAKHLGFRRESGRSGEPDIRLIKSLASV</sequence>
<dbReference type="InterPro" id="IPR043938">
    <property type="entry name" value="Ligase_CoA_dom"/>
</dbReference>
<keyword evidence="2 4" id="KW-0547">Nucleotide-binding</keyword>
<evidence type="ECO:0000256" key="4">
    <source>
        <dbReference type="PROSITE-ProRule" id="PRU00409"/>
    </source>
</evidence>
<reference evidence="7 8" key="1">
    <citation type="submission" date="2021-06" db="EMBL/GenBank/DDBJ databases">
        <authorList>
            <person name="Lee D.H."/>
        </authorList>
    </citation>
    <scope>NUCLEOTIDE SEQUENCE [LARGE SCALE GENOMIC DNA]</scope>
    <source>
        <strain evidence="7 8">MMS21-HV4-11</strain>
    </source>
</reference>
<dbReference type="PANTHER" id="PTHR43334">
    <property type="entry name" value="ACETATE--COA LIGASE [ADP-FORMING]"/>
    <property type="match status" value="1"/>
</dbReference>
<evidence type="ECO:0000256" key="2">
    <source>
        <dbReference type="ARBA" id="ARBA00022741"/>
    </source>
</evidence>
<comment type="caution">
    <text evidence="7">The sequence shown here is derived from an EMBL/GenBank/DDBJ whole genome shotgun (WGS) entry which is preliminary data.</text>
</comment>
<evidence type="ECO:0000313" key="8">
    <source>
        <dbReference type="Proteomes" id="UP000727907"/>
    </source>
</evidence>
<gene>
    <name evidence="7" type="ORF">KQ910_25290</name>
</gene>
<organism evidence="7 8">
    <name type="scientific">Reyranella humidisoli</name>
    <dbReference type="NCBI Taxonomy" id="2849149"/>
    <lineage>
        <taxon>Bacteria</taxon>
        <taxon>Pseudomonadati</taxon>
        <taxon>Pseudomonadota</taxon>
        <taxon>Alphaproteobacteria</taxon>
        <taxon>Hyphomicrobiales</taxon>
        <taxon>Reyranellaceae</taxon>
        <taxon>Reyranella</taxon>
    </lineage>
</organism>
<evidence type="ECO:0000259" key="5">
    <source>
        <dbReference type="PROSITE" id="PS50975"/>
    </source>
</evidence>
<dbReference type="Pfam" id="PF13607">
    <property type="entry name" value="Succ_CoA_lig"/>
    <property type="match status" value="1"/>
</dbReference>
<name>A0ABS6IR91_9HYPH</name>
<dbReference type="EMBL" id="JAHOPB010000003">
    <property type="protein sequence ID" value="MBU8877111.1"/>
    <property type="molecule type" value="Genomic_DNA"/>
</dbReference>
<dbReference type="InterPro" id="IPR032875">
    <property type="entry name" value="Succ_CoA_lig_flav_dom"/>
</dbReference>
<dbReference type="Pfam" id="PF19045">
    <property type="entry name" value="Ligase_CoA_2"/>
    <property type="match status" value="1"/>
</dbReference>
<evidence type="ECO:0000313" key="7">
    <source>
        <dbReference type="EMBL" id="MBU8877111.1"/>
    </source>
</evidence>
<keyword evidence="3 4" id="KW-0067">ATP-binding</keyword>
<dbReference type="PANTHER" id="PTHR43334:SF1">
    <property type="entry name" value="3-HYDROXYPROPIONATE--COA LIGASE [ADP-FORMING]"/>
    <property type="match status" value="1"/>
</dbReference>
<dbReference type="CDD" id="cd04301">
    <property type="entry name" value="NAT_SF"/>
    <property type="match status" value="1"/>
</dbReference>
<dbReference type="InterPro" id="IPR003781">
    <property type="entry name" value="CoA-bd"/>
</dbReference>